<dbReference type="PANTHER" id="PTHR11699">
    <property type="entry name" value="ALDEHYDE DEHYDROGENASE-RELATED"/>
    <property type="match status" value="1"/>
</dbReference>
<reference evidence="7" key="2">
    <citation type="journal article" date="2018" name="BMC Genomics">
        <title>Genomic insights into host adaptation between the wheat stripe rust pathogen (Puccinia striiformis f. sp. tritici) and the barley stripe rust pathogen (Puccinia striiformis f. sp. hordei).</title>
        <authorList>
            <person name="Xia C."/>
            <person name="Wang M."/>
            <person name="Yin C."/>
            <person name="Cornejo O.E."/>
            <person name="Hulbert S.H."/>
            <person name="Chen X."/>
        </authorList>
    </citation>
    <scope>NUCLEOTIDE SEQUENCE [LARGE SCALE GENOMIC DNA]</scope>
    <source>
        <strain evidence="7">93TX-2</strain>
    </source>
</reference>
<feature type="domain" description="Aldehyde dehydrogenase" evidence="5">
    <location>
        <begin position="31"/>
        <end position="147"/>
    </location>
</feature>
<sequence>MPSPQINLSFPAHLKLDPVTLETGLFINNGFVESAEKSTFETINPANEEVIGSVSEARAKDVDIAVKVASEAFNKVWGTKTPGSIRGKMLMHLADKIDAHVDTFAAIESMDSGITFAYAGWADKNMGQTVEVDESKMAFTIHEPIGVEFPVRMIFFFCDYPIMVKLRLIQYDLSLTNQKKRLYMIALKLGPALATGNTVVLKPAEQTPLTALYLCKFIKEIFPAGVINILPGFGGGAGQAMVEHPMIEKIAFTGSTSVGKQILAKSGDHNLKKVTLELGGKSPNIVFDDADLEQAVKWASFGIFFNQGQVCCAGSRVFVQEGIYDKFITALEENVKSLKVGDPFDADTFQGPQVSQLQYDRVMAHIQSGKDEGATCLIGGERHGQEGYFIQPTVFTDVTPSMKIHREEIFGPVVVVMKFVDEEDVIRQANDTAYGLAAAIHSTDIIKALRVSRRIQAGTVWINCYHLVAAQLAFGGVKQSGLGRECGDYALANYTSVKSVMINMTMPSPQINLSFPAHLKLDPVTLEVHWFTYQQRIRRISGQEYNVSGTPLLATNKFIVSNTDGSVSEARAKDVDIAVKAASEAFNKVWGIKTPGSTRGIMLMHLADKIEAHMDTFAAIELWITARLSPWLKRLIYEAAACLRYYGGWADKNMGQTIEVDKSKMAFTIHEPIGVVGQIIPWLYMMSWKLGPALATGNTIVVKPAEQTPLTALYLCRFIKEIFPAGVVNILPCFGVGAGQPMVEHPMIEKTAFTGSTAIGKQTLAKSGGNNLKKVTLELGGKSPNIVFDDADFEQAVKWASFGIFFNHGQCCCAGSRVFVQEGIYDKFVAALKENLQSLKVGDPFDVNTFQNSCYERAGDMNRLSSFSIKQVSQLQFDRIMAYIKSGKEEGATCSIGEYKPSMEIHREEIFGPVVVVMKFVDEEDVIRQGNDTIYGLASAIHSKDITKAWRISRLIHAGTVWINCYNKIATQVAFGGVKQRGLGRNAVVMHYLIIHLS</sequence>
<feature type="active site" evidence="3">
    <location>
        <position position="778"/>
    </location>
</feature>
<dbReference type="FunFam" id="3.40.309.10:FF:000001">
    <property type="entry name" value="Mitochondrial aldehyde dehydrogenase 2"/>
    <property type="match status" value="2"/>
</dbReference>
<dbReference type="OrthoDB" id="310895at2759"/>
<dbReference type="InterPro" id="IPR016161">
    <property type="entry name" value="Ald_DH/histidinol_DH"/>
</dbReference>
<evidence type="ECO:0000313" key="6">
    <source>
        <dbReference type="EMBL" id="POW12981.1"/>
    </source>
</evidence>
<dbReference type="GO" id="GO:0016620">
    <property type="term" value="F:oxidoreductase activity, acting on the aldehyde or oxo group of donors, NAD or NADP as acceptor"/>
    <property type="evidence" value="ECO:0007669"/>
    <property type="project" value="InterPro"/>
</dbReference>
<dbReference type="InterPro" id="IPR016160">
    <property type="entry name" value="Ald_DH_CS_CYS"/>
</dbReference>
<feature type="domain" description="Aldehyde dehydrogenase" evidence="5">
    <location>
        <begin position="565"/>
        <end position="988"/>
    </location>
</feature>
<comment type="caution">
    <text evidence="6">The sequence shown here is derived from an EMBL/GenBank/DDBJ whole genome shotgun (WGS) entry which is preliminary data.</text>
</comment>
<dbReference type="FunFam" id="3.40.605.10:FF:000050">
    <property type="entry name" value="Aldehyde dehydrogenase, mitochondrial"/>
    <property type="match status" value="1"/>
</dbReference>
<dbReference type="InterPro" id="IPR016163">
    <property type="entry name" value="Ald_DH_C"/>
</dbReference>
<dbReference type="FunFam" id="3.40.605.10:FF:000007">
    <property type="entry name" value="NAD/NADP-dependent betaine aldehyde dehydrogenase"/>
    <property type="match status" value="1"/>
</dbReference>
<dbReference type="InterPro" id="IPR015590">
    <property type="entry name" value="Aldehyde_DH_dom"/>
</dbReference>
<dbReference type="Gene3D" id="3.40.309.10">
    <property type="entry name" value="Aldehyde Dehydrogenase, Chain A, domain 2"/>
    <property type="match status" value="2"/>
</dbReference>
<feature type="active site" evidence="3">
    <location>
        <position position="277"/>
    </location>
</feature>
<reference evidence="7" key="3">
    <citation type="journal article" date="2018" name="Mol. Plant Microbe Interact.">
        <title>Genome sequence resources for the wheat stripe rust pathogen (Puccinia striiformis f. sp. tritici) and the barley stripe rust pathogen (Puccinia striiformis f. sp. hordei).</title>
        <authorList>
            <person name="Xia C."/>
            <person name="Wang M."/>
            <person name="Yin C."/>
            <person name="Cornejo O.E."/>
            <person name="Hulbert S.H."/>
            <person name="Chen X."/>
        </authorList>
    </citation>
    <scope>NUCLEOTIDE SEQUENCE [LARGE SCALE GENOMIC DNA]</scope>
    <source>
        <strain evidence="7">93TX-2</strain>
    </source>
</reference>
<dbReference type="VEuPathDB" id="FungiDB:PSTT_03003"/>
<evidence type="ECO:0000259" key="5">
    <source>
        <dbReference type="Pfam" id="PF00171"/>
    </source>
</evidence>
<dbReference type="SUPFAM" id="SSF53720">
    <property type="entry name" value="ALDH-like"/>
    <property type="match status" value="2"/>
</dbReference>
<name>A0A2S4VTX5_9BASI</name>
<organism evidence="6 7">
    <name type="scientific">Puccinia striiformis</name>
    <dbReference type="NCBI Taxonomy" id="27350"/>
    <lineage>
        <taxon>Eukaryota</taxon>
        <taxon>Fungi</taxon>
        <taxon>Dikarya</taxon>
        <taxon>Basidiomycota</taxon>
        <taxon>Pucciniomycotina</taxon>
        <taxon>Pucciniomycetes</taxon>
        <taxon>Pucciniales</taxon>
        <taxon>Pucciniaceae</taxon>
        <taxon>Puccinia</taxon>
    </lineage>
</organism>
<evidence type="ECO:0000256" key="4">
    <source>
        <dbReference type="RuleBase" id="RU003345"/>
    </source>
</evidence>
<reference evidence="6 7" key="1">
    <citation type="submission" date="2017-12" db="EMBL/GenBank/DDBJ databases">
        <title>Gene loss provides genomic basis for host adaptation in cereal stripe rust fungi.</title>
        <authorList>
            <person name="Xia C."/>
        </authorList>
    </citation>
    <scope>NUCLEOTIDE SEQUENCE [LARGE SCALE GENOMIC DNA]</scope>
    <source>
        <strain evidence="6 7">93TX-2</strain>
    </source>
</reference>
<dbReference type="Proteomes" id="UP000238274">
    <property type="component" value="Unassembled WGS sequence"/>
</dbReference>
<gene>
    <name evidence="6" type="ORF">PSHT_07905</name>
</gene>
<dbReference type="InterPro" id="IPR016162">
    <property type="entry name" value="Ald_DH_N"/>
</dbReference>
<keyword evidence="7" id="KW-1185">Reference proteome</keyword>
<dbReference type="InterPro" id="IPR029510">
    <property type="entry name" value="Ald_DH_CS_GLU"/>
</dbReference>
<dbReference type="Pfam" id="PF00171">
    <property type="entry name" value="Aldedh"/>
    <property type="match status" value="3"/>
</dbReference>
<evidence type="ECO:0000256" key="2">
    <source>
        <dbReference type="ARBA" id="ARBA00023002"/>
    </source>
</evidence>
<evidence type="ECO:0000256" key="3">
    <source>
        <dbReference type="PROSITE-ProRule" id="PRU10007"/>
    </source>
</evidence>
<dbReference type="PROSITE" id="PS00070">
    <property type="entry name" value="ALDEHYDE_DEHYDR_CYS"/>
    <property type="match status" value="2"/>
</dbReference>
<evidence type="ECO:0000256" key="1">
    <source>
        <dbReference type="ARBA" id="ARBA00009986"/>
    </source>
</evidence>
<keyword evidence="2 4" id="KW-0560">Oxidoreductase</keyword>
<comment type="similarity">
    <text evidence="1 4">Belongs to the aldehyde dehydrogenase family.</text>
</comment>
<evidence type="ECO:0000313" key="7">
    <source>
        <dbReference type="Proteomes" id="UP000238274"/>
    </source>
</evidence>
<dbReference type="Gene3D" id="3.40.605.10">
    <property type="entry name" value="Aldehyde Dehydrogenase, Chain A, domain 1"/>
    <property type="match status" value="2"/>
</dbReference>
<feature type="domain" description="Aldehyde dehydrogenase" evidence="5">
    <location>
        <begin position="182"/>
        <end position="500"/>
    </location>
</feature>
<dbReference type="AlphaFoldDB" id="A0A2S4VTX5"/>
<dbReference type="PROSITE" id="PS00687">
    <property type="entry name" value="ALDEHYDE_DEHYDR_GLU"/>
    <property type="match status" value="2"/>
</dbReference>
<proteinExistence type="inferred from homology"/>
<dbReference type="VEuPathDB" id="FungiDB:PSHT_07905"/>
<protein>
    <recommendedName>
        <fullName evidence="5">Aldehyde dehydrogenase domain-containing protein</fullName>
    </recommendedName>
</protein>
<dbReference type="EMBL" id="PKSM01000100">
    <property type="protein sequence ID" value="POW12981.1"/>
    <property type="molecule type" value="Genomic_DNA"/>
</dbReference>
<dbReference type="GO" id="GO:0019413">
    <property type="term" value="P:acetate biosynthetic process"/>
    <property type="evidence" value="ECO:0007669"/>
    <property type="project" value="UniProtKB-ARBA"/>
</dbReference>
<feature type="non-terminal residue" evidence="6">
    <location>
        <position position="998"/>
    </location>
</feature>
<accession>A0A2S4VTX5</accession>